<dbReference type="OrthoDB" id="10266039at2759"/>
<feature type="coiled-coil region" evidence="16">
    <location>
        <begin position="64"/>
        <end position="91"/>
    </location>
</feature>
<dbReference type="GO" id="GO:0008270">
    <property type="term" value="F:zinc ion binding"/>
    <property type="evidence" value="ECO:0007669"/>
    <property type="project" value="UniProtKB-KW"/>
</dbReference>
<sequence>MNGLEPKKRVTLVEPSATQQPALKKQRISPSASRSNDEDDSDDEQPQVDEKLESFRKEAIWRQLQEYKRQFERAQRTVQGLEEERRRCEVRLSAVEVSWGSLVQEADLLLPSTSTASNGHSSHAASSPSVADPSLSDDELSEALAQRSSATKALLGRLSSLHPAEGTGNKVEELETKCRELLEQSLRSQEALRLLRLQHDTTVTQLEEAHNSLLRAEKKLDRLRSSTVAELEGRALPGASGPASGNRSPSGEDQKESETNGVGAAKGVGGEGSVVVVNGVSVEELEEVKRLVGVREGELDELRRDRIALKTELDVLKGRLVSLPDEIIAESTPFKLLQSYVQNLTADNDAKKSELERVQKEADALREQQETFRQGTVRDATDQIEEIQRKLTLKESDLTRIRAQREEFRAEASELKAKELDKMKSVEEVTRLNKSGKERIEALGSEVRRLKMSLAARRGDGETVDLLLGAEEADLVRDLQERLKTAENLLLALRDQLHAYTAASPESNATVIADSEMTARAELSTARSRLQKLESLLSPSADGQVELADLAKRLQEKEEQVKVFEAQLKSSEGETNMLYGEIERLSTAWSELDEMCGSKVFGLVGMEEKVQKAMAEKAKADNRYFTTMRQKDALASENAVLTKLAEKQQRAVEGASDLQHSLGVQLTAAEKEITMHQHSIRAHQDHIANLKRDATELNLRNEQHTKHIAELNALLGQRITQAETELAARKKFEEQCLRQEKELKAAKAAVMTSSSGSSGSSTAEVRQLKAYNEDLSKMLKCSTCMVRFKGVIINRCGHLFCKECIDARLSNRQRKCPSCGMAFGRDDVSNVYF</sequence>
<feature type="coiled-coil region" evidence="16">
    <location>
        <begin position="476"/>
        <end position="503"/>
    </location>
</feature>
<evidence type="ECO:0000256" key="11">
    <source>
        <dbReference type="ARBA" id="ARBA00023054"/>
    </source>
</evidence>
<comment type="catalytic activity">
    <reaction evidence="1 15">
        <text>S-ubiquitinyl-[E2 ubiquitin-conjugating enzyme]-L-cysteine + [acceptor protein]-L-lysine = [E2 ubiquitin-conjugating enzyme]-L-cysteine + N(6)-ubiquitinyl-[acceptor protein]-L-lysine.</text>
        <dbReference type="EC" id="2.3.2.27"/>
    </reaction>
</comment>
<reference evidence="19 20" key="1">
    <citation type="submission" date="2016-07" db="EMBL/GenBank/DDBJ databases">
        <title>Pervasive Adenine N6-methylation of Active Genes in Fungi.</title>
        <authorList>
            <consortium name="DOE Joint Genome Institute"/>
            <person name="Mondo S.J."/>
            <person name="Dannebaum R.O."/>
            <person name="Kuo R.C."/>
            <person name="Labutti K."/>
            <person name="Haridas S."/>
            <person name="Kuo A."/>
            <person name="Salamov A."/>
            <person name="Ahrendt S.R."/>
            <person name="Lipzen A."/>
            <person name="Sullivan W."/>
            <person name="Andreopoulos W.B."/>
            <person name="Clum A."/>
            <person name="Lindquist E."/>
            <person name="Daum C."/>
            <person name="Ramamoorthy G.K."/>
            <person name="Gryganskyi A."/>
            <person name="Culley D."/>
            <person name="Magnuson J.K."/>
            <person name="James T.Y."/>
            <person name="O'Malley M.A."/>
            <person name="Stajich J.E."/>
            <person name="Spatafora J.W."/>
            <person name="Visel A."/>
            <person name="Grigoriev I.V."/>
        </authorList>
    </citation>
    <scope>NUCLEOTIDE SEQUENCE [LARGE SCALE GENOMIC DNA]</scope>
    <source>
        <strain evidence="19 20">62-1032</strain>
    </source>
</reference>
<evidence type="ECO:0000313" key="19">
    <source>
        <dbReference type="EMBL" id="ORY89799.1"/>
    </source>
</evidence>
<dbReference type="Proteomes" id="UP000193467">
    <property type="component" value="Unassembled WGS sequence"/>
</dbReference>
<dbReference type="Gene3D" id="1.10.287.1490">
    <property type="match status" value="1"/>
</dbReference>
<keyword evidence="12 15" id="KW-0539">Nucleus</keyword>
<dbReference type="SUPFAM" id="SSF57850">
    <property type="entry name" value="RING/U-box"/>
    <property type="match status" value="1"/>
</dbReference>
<gene>
    <name evidence="19" type="ORF">BCR35DRAFT_300293</name>
</gene>
<feature type="region of interest" description="Disordered" evidence="17">
    <location>
        <begin position="229"/>
        <end position="268"/>
    </location>
</feature>
<evidence type="ECO:0000256" key="2">
    <source>
        <dbReference type="ARBA" id="ARBA00004123"/>
    </source>
</evidence>
<feature type="coiled-coil region" evidence="16">
    <location>
        <begin position="299"/>
        <end position="418"/>
    </location>
</feature>
<evidence type="ECO:0000256" key="15">
    <source>
        <dbReference type="RuleBase" id="RU365038"/>
    </source>
</evidence>
<dbReference type="Gene3D" id="3.30.40.10">
    <property type="entry name" value="Zinc/RING finger domain, C3HC4 (zinc finger)"/>
    <property type="match status" value="1"/>
</dbReference>
<evidence type="ECO:0000256" key="13">
    <source>
        <dbReference type="ARBA" id="ARBA00059679"/>
    </source>
</evidence>
<protein>
    <recommendedName>
        <fullName evidence="15">E3 ubiquitin protein ligase</fullName>
        <ecNumber evidence="15">2.3.2.27</ecNumber>
    </recommendedName>
</protein>
<dbReference type="SMART" id="SM00184">
    <property type="entry name" value="RING"/>
    <property type="match status" value="1"/>
</dbReference>
<comment type="subcellular location">
    <subcellularLocation>
        <location evidence="2 15">Nucleus</location>
    </subcellularLocation>
</comment>
<evidence type="ECO:0000256" key="10">
    <source>
        <dbReference type="ARBA" id="ARBA00022853"/>
    </source>
</evidence>
<keyword evidence="20" id="KW-1185">Reference proteome</keyword>
<name>A0A1Y2G1V7_9BASI</name>
<dbReference type="PANTHER" id="PTHR23163:SF0">
    <property type="entry name" value="E3 UBIQUITIN-PROTEIN LIGASE BRE1"/>
    <property type="match status" value="1"/>
</dbReference>
<feature type="region of interest" description="Disordered" evidence="17">
    <location>
        <begin position="1"/>
        <end position="52"/>
    </location>
</feature>
<dbReference type="CDD" id="cd16499">
    <property type="entry name" value="RING-HC_Bre1-like"/>
    <property type="match status" value="1"/>
</dbReference>
<feature type="domain" description="RING-type" evidence="18">
    <location>
        <begin position="781"/>
        <end position="819"/>
    </location>
</feature>
<evidence type="ECO:0000256" key="14">
    <source>
        <dbReference type="PROSITE-ProRule" id="PRU00175"/>
    </source>
</evidence>
<comment type="similarity">
    <text evidence="4 15">Belongs to the BRE1 family.</text>
</comment>
<dbReference type="PROSITE" id="PS00518">
    <property type="entry name" value="ZF_RING_1"/>
    <property type="match status" value="1"/>
</dbReference>
<keyword evidence="11 15" id="KW-0175">Coiled coil</keyword>
<dbReference type="InterPro" id="IPR013956">
    <property type="entry name" value="E3_ubiquit_lig_Bre1"/>
</dbReference>
<dbReference type="Pfam" id="PF26095">
    <property type="entry name" value="CC_Bre1"/>
    <property type="match status" value="1"/>
</dbReference>
<dbReference type="STRING" id="106004.A0A1Y2G1V7"/>
<dbReference type="GO" id="GO:0061630">
    <property type="term" value="F:ubiquitin protein ligase activity"/>
    <property type="evidence" value="ECO:0007669"/>
    <property type="project" value="UniProtKB-EC"/>
</dbReference>
<dbReference type="InterPro" id="IPR013083">
    <property type="entry name" value="Znf_RING/FYVE/PHD"/>
</dbReference>
<evidence type="ECO:0000259" key="18">
    <source>
        <dbReference type="PROSITE" id="PS50089"/>
    </source>
</evidence>
<keyword evidence="10 15" id="KW-0156">Chromatin regulator</keyword>
<dbReference type="AlphaFoldDB" id="A0A1Y2G1V7"/>
<keyword evidence="6 15" id="KW-0479">Metal-binding</keyword>
<keyword evidence="5 15" id="KW-0808">Transferase</keyword>
<dbReference type="GO" id="GO:0033503">
    <property type="term" value="C:HULC complex"/>
    <property type="evidence" value="ECO:0007669"/>
    <property type="project" value="TreeGrafter"/>
</dbReference>
<evidence type="ECO:0000256" key="3">
    <source>
        <dbReference type="ARBA" id="ARBA00004906"/>
    </source>
</evidence>
<dbReference type="Pfam" id="PF08647">
    <property type="entry name" value="BRE1"/>
    <property type="match status" value="1"/>
</dbReference>
<evidence type="ECO:0000256" key="4">
    <source>
        <dbReference type="ARBA" id="ARBA00005555"/>
    </source>
</evidence>
<evidence type="ECO:0000256" key="5">
    <source>
        <dbReference type="ARBA" id="ARBA00022679"/>
    </source>
</evidence>
<dbReference type="InterPro" id="IPR001841">
    <property type="entry name" value="Znf_RING"/>
</dbReference>
<evidence type="ECO:0000256" key="7">
    <source>
        <dbReference type="ARBA" id="ARBA00022771"/>
    </source>
</evidence>
<evidence type="ECO:0000256" key="9">
    <source>
        <dbReference type="ARBA" id="ARBA00022833"/>
    </source>
</evidence>
<evidence type="ECO:0000256" key="17">
    <source>
        <dbReference type="SAM" id="MobiDB-lite"/>
    </source>
</evidence>
<accession>A0A1Y2G1V7</accession>
<comment type="function">
    <text evidence="13">E3 ubiquitin-protein ligase that mediates monoubiquitination of histone H2B to form H2BK123ub1. H2BK123ub1 gives a specific tag for epigenetic transcriptional activation and is also a prerequisite for H3K4me and H3K79me formation.</text>
</comment>
<dbReference type="InterPro" id="IPR017907">
    <property type="entry name" value="Znf_RING_CS"/>
</dbReference>
<dbReference type="Pfam" id="PF13923">
    <property type="entry name" value="zf-C3HC4_2"/>
    <property type="match status" value="1"/>
</dbReference>
<dbReference type="EC" id="2.3.2.27" evidence="15"/>
<dbReference type="PANTHER" id="PTHR23163">
    <property type="entry name" value="RING FINGER PROTEIN-RELATED"/>
    <property type="match status" value="1"/>
</dbReference>
<evidence type="ECO:0000256" key="6">
    <source>
        <dbReference type="ARBA" id="ARBA00022723"/>
    </source>
</evidence>
<organism evidence="19 20">
    <name type="scientific">Leucosporidium creatinivorum</name>
    <dbReference type="NCBI Taxonomy" id="106004"/>
    <lineage>
        <taxon>Eukaryota</taxon>
        <taxon>Fungi</taxon>
        <taxon>Dikarya</taxon>
        <taxon>Basidiomycota</taxon>
        <taxon>Pucciniomycotina</taxon>
        <taxon>Microbotryomycetes</taxon>
        <taxon>Leucosporidiales</taxon>
        <taxon>Leucosporidium</taxon>
    </lineage>
</organism>
<feature type="coiled-coil region" evidence="16">
    <location>
        <begin position="680"/>
        <end position="749"/>
    </location>
</feature>
<comment type="caution">
    <text evidence="19">The sequence shown here is derived from an EMBL/GenBank/DDBJ whole genome shotgun (WGS) entry which is preliminary data.</text>
</comment>
<dbReference type="GO" id="GO:0006325">
    <property type="term" value="P:chromatin organization"/>
    <property type="evidence" value="ECO:0007669"/>
    <property type="project" value="UniProtKB-KW"/>
</dbReference>
<dbReference type="InParanoid" id="A0A1Y2G1V7"/>
<dbReference type="GO" id="GO:0016567">
    <property type="term" value="P:protein ubiquitination"/>
    <property type="evidence" value="ECO:0007669"/>
    <property type="project" value="UniProtKB-UniRule"/>
</dbReference>
<keyword evidence="7 14" id="KW-0863">Zinc-finger</keyword>
<feature type="coiled-coil region" evidence="16">
    <location>
        <begin position="540"/>
        <end position="574"/>
    </location>
</feature>
<evidence type="ECO:0000256" key="12">
    <source>
        <dbReference type="ARBA" id="ARBA00023242"/>
    </source>
</evidence>
<evidence type="ECO:0000256" key="8">
    <source>
        <dbReference type="ARBA" id="ARBA00022786"/>
    </source>
</evidence>
<dbReference type="PROSITE" id="PS50089">
    <property type="entry name" value="ZF_RING_2"/>
    <property type="match status" value="1"/>
</dbReference>
<dbReference type="GO" id="GO:0005634">
    <property type="term" value="C:nucleus"/>
    <property type="evidence" value="ECO:0007669"/>
    <property type="project" value="UniProtKB-SubCell"/>
</dbReference>
<evidence type="ECO:0000256" key="16">
    <source>
        <dbReference type="SAM" id="Coils"/>
    </source>
</evidence>
<dbReference type="InterPro" id="IPR058643">
    <property type="entry name" value="BRE1-like_CC"/>
</dbReference>
<dbReference type="EMBL" id="MCGR01000005">
    <property type="protein sequence ID" value="ORY89799.1"/>
    <property type="molecule type" value="Genomic_DNA"/>
</dbReference>
<feature type="compositionally biased region" description="Low complexity" evidence="17">
    <location>
        <begin position="114"/>
        <end position="134"/>
    </location>
</feature>
<evidence type="ECO:0000313" key="20">
    <source>
        <dbReference type="Proteomes" id="UP000193467"/>
    </source>
</evidence>
<dbReference type="FunCoup" id="A0A1Y2G1V7">
    <property type="interactions" value="226"/>
</dbReference>
<evidence type="ECO:0000256" key="1">
    <source>
        <dbReference type="ARBA" id="ARBA00000900"/>
    </source>
</evidence>
<dbReference type="GO" id="GO:0016874">
    <property type="term" value="F:ligase activity"/>
    <property type="evidence" value="ECO:0007669"/>
    <property type="project" value="UniProtKB-KW"/>
</dbReference>
<keyword evidence="8 15" id="KW-0833">Ubl conjugation pathway</keyword>
<feature type="compositionally biased region" description="Acidic residues" evidence="17">
    <location>
        <begin position="37"/>
        <end position="47"/>
    </location>
</feature>
<keyword evidence="19" id="KW-0436">Ligase</keyword>
<feature type="region of interest" description="Disordered" evidence="17">
    <location>
        <begin position="114"/>
        <end position="143"/>
    </location>
</feature>
<proteinExistence type="inferred from homology"/>
<comment type="pathway">
    <text evidence="3 15">Protein modification; protein ubiquitination.</text>
</comment>
<dbReference type="UniPathway" id="UPA00143"/>
<keyword evidence="9 15" id="KW-0862">Zinc</keyword>
<feature type="coiled-coil region" evidence="16">
    <location>
        <begin position="164"/>
        <end position="226"/>
    </location>
</feature>